<keyword evidence="3" id="KW-1185">Reference proteome</keyword>
<accession>A0A395INE2</accession>
<gene>
    <name evidence="2" type="ORF">DID88_010238</name>
</gene>
<proteinExistence type="predicted"/>
<sequence length="68" mass="7988">MGPKQTEPIRRNYSPHREHRPLNIISRESIPPEPEITREESVEIEKAQQLAKEAKDRDSLQISRVEDQ</sequence>
<dbReference type="Proteomes" id="UP000249056">
    <property type="component" value="Unassembled WGS sequence"/>
</dbReference>
<reference evidence="2 3" key="1">
    <citation type="submission" date="2018-06" db="EMBL/GenBank/DDBJ databases">
        <title>Genome Sequence of the Brown Rot Fungal Pathogen Monilinia fructigena.</title>
        <authorList>
            <person name="Landi L."/>
            <person name="De Miccolis Angelini R.M."/>
            <person name="Pollastro S."/>
            <person name="Abate D."/>
            <person name="Faretra F."/>
            <person name="Romanazzi G."/>
        </authorList>
    </citation>
    <scope>NUCLEOTIDE SEQUENCE [LARGE SCALE GENOMIC DNA]</scope>
    <source>
        <strain evidence="2 3">Mfrg269</strain>
    </source>
</reference>
<comment type="caution">
    <text evidence="2">The sequence shown here is derived from an EMBL/GenBank/DDBJ whole genome shotgun (WGS) entry which is preliminary data.</text>
</comment>
<dbReference type="OrthoDB" id="4838614at2759"/>
<name>A0A395INE2_9HELO</name>
<protein>
    <submittedName>
        <fullName evidence="2">Uncharacterized protein</fullName>
    </submittedName>
</protein>
<evidence type="ECO:0000313" key="3">
    <source>
        <dbReference type="Proteomes" id="UP000249056"/>
    </source>
</evidence>
<dbReference type="EMBL" id="QKRW01000036">
    <property type="protein sequence ID" value="RAL60913.1"/>
    <property type="molecule type" value="Genomic_DNA"/>
</dbReference>
<feature type="compositionally biased region" description="Basic and acidic residues" evidence="1">
    <location>
        <begin position="35"/>
        <end position="68"/>
    </location>
</feature>
<organism evidence="2 3">
    <name type="scientific">Monilinia fructigena</name>
    <dbReference type="NCBI Taxonomy" id="38457"/>
    <lineage>
        <taxon>Eukaryota</taxon>
        <taxon>Fungi</taxon>
        <taxon>Dikarya</taxon>
        <taxon>Ascomycota</taxon>
        <taxon>Pezizomycotina</taxon>
        <taxon>Leotiomycetes</taxon>
        <taxon>Helotiales</taxon>
        <taxon>Sclerotiniaceae</taxon>
        <taxon>Monilinia</taxon>
    </lineage>
</organism>
<evidence type="ECO:0000313" key="2">
    <source>
        <dbReference type="EMBL" id="RAL60913.1"/>
    </source>
</evidence>
<dbReference type="AlphaFoldDB" id="A0A395INE2"/>
<feature type="region of interest" description="Disordered" evidence="1">
    <location>
        <begin position="1"/>
        <end position="68"/>
    </location>
</feature>
<evidence type="ECO:0000256" key="1">
    <source>
        <dbReference type="SAM" id="MobiDB-lite"/>
    </source>
</evidence>